<feature type="domain" description="GT23" evidence="7">
    <location>
        <begin position="47"/>
        <end position="92"/>
    </location>
</feature>
<keyword evidence="3 5" id="KW-0808">Transferase</keyword>
<evidence type="ECO:0000313" key="9">
    <source>
        <dbReference type="WBParaSite" id="ACAC_0000010501-mRNA-1"/>
    </source>
</evidence>
<dbReference type="GO" id="GO:0006487">
    <property type="term" value="P:protein N-linked glycosylation"/>
    <property type="evidence" value="ECO:0007669"/>
    <property type="project" value="TreeGrafter"/>
</dbReference>
<comment type="similarity">
    <text evidence="5">Belongs to the glycosyltransferase 23 family.</text>
</comment>
<feature type="domain" description="GT23" evidence="7">
    <location>
        <begin position="166"/>
        <end position="301"/>
    </location>
</feature>
<dbReference type="PROSITE" id="PS51659">
    <property type="entry name" value="GT23"/>
    <property type="match status" value="2"/>
</dbReference>
<dbReference type="InterPro" id="IPR035653">
    <property type="entry name" value="Fut8_SH3"/>
</dbReference>
<dbReference type="STRING" id="6313.A0A0K0CSW3"/>
<dbReference type="WBParaSite" id="ACAC_0000010501-mRNA-1">
    <property type="protein sequence ID" value="ACAC_0000010501-mRNA-1"/>
    <property type="gene ID" value="ACAC_0000010501"/>
</dbReference>
<dbReference type="InterPro" id="IPR027350">
    <property type="entry name" value="GT23_dom"/>
</dbReference>
<dbReference type="PROSITE" id="PS50002">
    <property type="entry name" value="SH3"/>
    <property type="match status" value="1"/>
</dbReference>
<evidence type="ECO:0000256" key="3">
    <source>
        <dbReference type="ARBA" id="ARBA00022679"/>
    </source>
</evidence>
<accession>A0A0K0CSW3</accession>
<dbReference type="CDD" id="cd11300">
    <property type="entry name" value="Fut8_like"/>
    <property type="match status" value="1"/>
</dbReference>
<sequence>MLSLLATASNMSEVDGADLWRQKSLKSLTDFIQGKIHEMQHPEDCRKARILLCNLDKSCGFGCEMHHVAFCFMTAFGSQRTMVFDGDGNGWRLVHNDLTKFYTQTLESVSNQFNSNSNSFRPEFLPLSIPRPISEELLKLHSNPPVFFIGQCTAISVPVVFDEKRPIVGLQIRRTDKIGTEAAFHDVDEYIQWAEIWYKVSKRRDGNITRRVFVATDEPSVFLDIKRKFPHYEVYGDEETAKTAQLASRYTDSSLYGVIRDVRLLSLCNYIVCTFSSQVCRMGFELMQVQQGDAGDRFHSLDDVYYFGGQHAHEVVAVENHDPEKVGEIELRIGDVVGIAGNHWNGFSKGHNRRTGDSGFYPSYKVSNRMLTQPVSKNGTLSGSYRYPTSPF</sequence>
<organism evidence="8 9">
    <name type="scientific">Angiostrongylus cantonensis</name>
    <name type="common">Rat lungworm</name>
    <dbReference type="NCBI Taxonomy" id="6313"/>
    <lineage>
        <taxon>Eukaryota</taxon>
        <taxon>Metazoa</taxon>
        <taxon>Ecdysozoa</taxon>
        <taxon>Nematoda</taxon>
        <taxon>Chromadorea</taxon>
        <taxon>Rhabditida</taxon>
        <taxon>Rhabditina</taxon>
        <taxon>Rhabditomorpha</taxon>
        <taxon>Strongyloidea</taxon>
        <taxon>Metastrongylidae</taxon>
        <taxon>Angiostrongylus</taxon>
    </lineage>
</organism>
<dbReference type="Proteomes" id="UP000035642">
    <property type="component" value="Unassembled WGS sequence"/>
</dbReference>
<evidence type="ECO:0000256" key="5">
    <source>
        <dbReference type="PROSITE-ProRule" id="PRU00992"/>
    </source>
</evidence>
<dbReference type="FunFam" id="2.30.30.40:FF:000070">
    <property type="entry name" value="Alpha-(1,6)-fucosyltransferase"/>
    <property type="match status" value="1"/>
</dbReference>
<dbReference type="Pfam" id="PF19745">
    <property type="entry name" value="FUT8_N_cat"/>
    <property type="match status" value="1"/>
</dbReference>
<reference evidence="8" key="1">
    <citation type="submission" date="2012-09" db="EMBL/GenBank/DDBJ databases">
        <authorList>
            <person name="Martin A.A."/>
        </authorList>
    </citation>
    <scope>NUCLEOTIDE SEQUENCE</scope>
</reference>
<dbReference type="Gene3D" id="2.30.30.40">
    <property type="entry name" value="SH3 Domains"/>
    <property type="match status" value="1"/>
</dbReference>
<dbReference type="PANTHER" id="PTHR13132">
    <property type="entry name" value="ALPHA- 1,6 -FUCOSYLTRANSFERASE"/>
    <property type="match status" value="1"/>
</dbReference>
<dbReference type="InterPro" id="IPR036028">
    <property type="entry name" value="SH3-like_dom_sf"/>
</dbReference>
<evidence type="ECO:0000259" key="6">
    <source>
        <dbReference type="PROSITE" id="PS50002"/>
    </source>
</evidence>
<dbReference type="CDD" id="cd11792">
    <property type="entry name" value="SH3_Fut8"/>
    <property type="match status" value="1"/>
</dbReference>
<feature type="region of interest" description="Important for donor substrate binding" evidence="5">
    <location>
        <begin position="173"/>
        <end position="174"/>
    </location>
</feature>
<proteinExistence type="inferred from homology"/>
<evidence type="ECO:0000256" key="1">
    <source>
        <dbReference type="ARBA" id="ARBA00022443"/>
    </source>
</evidence>
<dbReference type="PANTHER" id="PTHR13132:SF29">
    <property type="entry name" value="ALPHA-(1,6)-FUCOSYLTRANSFERASE"/>
    <property type="match status" value="1"/>
</dbReference>
<feature type="domain" description="SH3" evidence="6">
    <location>
        <begin position="310"/>
        <end position="371"/>
    </location>
</feature>
<dbReference type="AlphaFoldDB" id="A0A0K0CSW3"/>
<evidence type="ECO:0000256" key="2">
    <source>
        <dbReference type="ARBA" id="ARBA00022676"/>
    </source>
</evidence>
<dbReference type="InterPro" id="IPR001452">
    <property type="entry name" value="SH3_domain"/>
</dbReference>
<dbReference type="SMART" id="SM00326">
    <property type="entry name" value="SH3"/>
    <property type="match status" value="1"/>
</dbReference>
<protein>
    <submittedName>
        <fullName evidence="9">GT23 domain-containing protein</fullName>
    </submittedName>
</protein>
<keyword evidence="8" id="KW-1185">Reference proteome</keyword>
<keyword evidence="2 5" id="KW-0328">Glycosyltransferase</keyword>
<dbReference type="SUPFAM" id="SSF50044">
    <property type="entry name" value="SH3-domain"/>
    <property type="match status" value="1"/>
</dbReference>
<reference evidence="9" key="2">
    <citation type="submission" date="2017-02" db="UniProtKB">
        <authorList>
            <consortium name="WormBaseParasite"/>
        </authorList>
    </citation>
    <scope>IDENTIFICATION</scope>
</reference>
<dbReference type="InterPro" id="IPR045573">
    <property type="entry name" value="Fut8_N_cat"/>
</dbReference>
<dbReference type="GO" id="GO:0046921">
    <property type="term" value="F:alpha-(1-&gt;6)-fucosyltransferase activity"/>
    <property type="evidence" value="ECO:0007669"/>
    <property type="project" value="TreeGrafter"/>
</dbReference>
<evidence type="ECO:0000259" key="7">
    <source>
        <dbReference type="PROSITE" id="PS51659"/>
    </source>
</evidence>
<keyword evidence="1 4" id="KW-0728">SH3 domain</keyword>
<evidence type="ECO:0000313" key="8">
    <source>
        <dbReference type="Proteomes" id="UP000035642"/>
    </source>
</evidence>
<comment type="caution">
    <text evidence="5">Lacks conserved residue(s) required for the propagation of feature annotation.</text>
</comment>
<name>A0A0K0CSW3_ANGCA</name>
<dbReference type="Gene3D" id="3.40.50.11350">
    <property type="match status" value="1"/>
</dbReference>
<evidence type="ECO:0000256" key="4">
    <source>
        <dbReference type="PROSITE-ProRule" id="PRU00192"/>
    </source>
</evidence>